<dbReference type="InterPro" id="IPR037207">
    <property type="entry name" value="Nuop51_4Fe4S-bd_sf"/>
</dbReference>
<sequence length="628" mass="68130">MKFNEIKKQADDEWNQLQQSKEPKLFIGAATCGRSAGALEVKKTFQDEFEKRGISANIIEVGCLGPCWAEPLISIVKPGGPNIFYKNVTSKRATELVEKFIVTDDPLPEYALGLVGDKGDYAIPLLWDIPNFKSQERVLFRNFGFIDPTNINHYIANDGYSGLDKVLSMKPTEVIEEIKISGLRGRGGGGFPTGRKWEAGLQAEENEKYVVCNADEGDPGAFMDRSVLEGEPHSVLEGMIIAGYTIGAQKGYIYVRAEYPLAVKRLQGAIQQATDMGFLGENIMGSGFSFEIFIFQGAGAFVCGESTALTLSIEGKRGMPKAAPRPRTTEVGLFDKPTLLNNVKTFSYIPQIINRGGAWLSGMGTKESRGTAVFALTGMVNNCGLIEVPMGLTIREIIYDIGGGISNDKKFKAVQTGGPSGGCLPAKFLDTPVDYDSLKAAGSMMGSGGMVVMDESTCMVDIARYFLDFTQKESCGQCTLCKLGTKQMLNLLEEITEGKGQPGDIDLLLEIGEAVNSGSLCGLGQSAANPVLTTIKYFREEYEAHINEKRCPALACKALISYRIDAEKCKGCMICAKACPVDAITGEKKEVHVLDQSKCIRCGMCLEKCPKKFRAVECVPGRLNEGGK</sequence>
<dbReference type="Proteomes" id="UP000605201">
    <property type="component" value="Unassembled WGS sequence"/>
</dbReference>
<keyword evidence="5" id="KW-0411">Iron-sulfur</keyword>
<dbReference type="Gene3D" id="3.40.30.10">
    <property type="entry name" value="Glutaredoxin"/>
    <property type="match status" value="1"/>
</dbReference>
<dbReference type="SUPFAM" id="SSF142984">
    <property type="entry name" value="Nqo1 middle domain-like"/>
    <property type="match status" value="1"/>
</dbReference>
<dbReference type="PANTHER" id="PTHR43578:SF3">
    <property type="entry name" value="NADH-QUINONE OXIDOREDUCTASE SUBUNIT F"/>
    <property type="match status" value="1"/>
</dbReference>
<accession>A0A8J6NXQ9</accession>
<keyword evidence="2" id="KW-0004">4Fe-4S</keyword>
<dbReference type="Pfam" id="PF01512">
    <property type="entry name" value="Complex1_51K"/>
    <property type="match status" value="1"/>
</dbReference>
<name>A0A8J6NXQ9_9BACT</name>
<dbReference type="Pfam" id="PF10589">
    <property type="entry name" value="NADH_4Fe-4S"/>
    <property type="match status" value="1"/>
</dbReference>
<dbReference type="EMBL" id="JACNIG010000461">
    <property type="protein sequence ID" value="MBC8434563.1"/>
    <property type="molecule type" value="Genomic_DNA"/>
</dbReference>
<dbReference type="PANTHER" id="PTHR43578">
    <property type="entry name" value="NADH-QUINONE OXIDOREDUCTASE SUBUNIT F"/>
    <property type="match status" value="1"/>
</dbReference>
<evidence type="ECO:0000256" key="4">
    <source>
        <dbReference type="ARBA" id="ARBA00023004"/>
    </source>
</evidence>
<proteinExistence type="inferred from homology"/>
<gene>
    <name evidence="7" type="ORF">H8D96_21855</name>
</gene>
<feature type="domain" description="4Fe-4S ferredoxin-type" evidence="6">
    <location>
        <begin position="560"/>
        <end position="589"/>
    </location>
</feature>
<dbReference type="GO" id="GO:0046872">
    <property type="term" value="F:metal ion binding"/>
    <property type="evidence" value="ECO:0007669"/>
    <property type="project" value="UniProtKB-KW"/>
</dbReference>
<dbReference type="Gene3D" id="6.10.250.1450">
    <property type="match status" value="1"/>
</dbReference>
<dbReference type="InterPro" id="IPR019554">
    <property type="entry name" value="Soluble_ligand-bd"/>
</dbReference>
<protein>
    <submittedName>
        <fullName evidence="7">4Fe-4S binding protein</fullName>
    </submittedName>
</protein>
<dbReference type="InterPro" id="IPR011538">
    <property type="entry name" value="Nuo51_FMN-bd"/>
</dbReference>
<dbReference type="SUPFAM" id="SSF142019">
    <property type="entry name" value="Nqo1 FMN-binding domain-like"/>
    <property type="match status" value="1"/>
</dbReference>
<dbReference type="PROSITE" id="PS00198">
    <property type="entry name" value="4FE4S_FER_1"/>
    <property type="match status" value="2"/>
</dbReference>
<comment type="caution">
    <text evidence="7">The sequence shown here is derived from an EMBL/GenBank/DDBJ whole genome shotgun (WGS) entry which is preliminary data.</text>
</comment>
<evidence type="ECO:0000256" key="2">
    <source>
        <dbReference type="ARBA" id="ARBA00022485"/>
    </source>
</evidence>
<evidence type="ECO:0000259" key="6">
    <source>
        <dbReference type="PROSITE" id="PS51379"/>
    </source>
</evidence>
<comment type="similarity">
    <text evidence="1">Belongs to the complex I 51 kDa subunit family.</text>
</comment>
<keyword evidence="4" id="KW-0408">Iron</keyword>
<evidence type="ECO:0000256" key="3">
    <source>
        <dbReference type="ARBA" id="ARBA00022723"/>
    </source>
</evidence>
<dbReference type="FunFam" id="1.20.1440.230:FF:000001">
    <property type="entry name" value="Mitochondrial NADH dehydrogenase flavoprotein 1"/>
    <property type="match status" value="1"/>
</dbReference>
<dbReference type="Pfam" id="PF13237">
    <property type="entry name" value="Fer4_10"/>
    <property type="match status" value="1"/>
</dbReference>
<dbReference type="InterPro" id="IPR019575">
    <property type="entry name" value="Nuop51_4Fe4S-bd"/>
</dbReference>
<evidence type="ECO:0000256" key="1">
    <source>
        <dbReference type="ARBA" id="ARBA00007523"/>
    </source>
</evidence>
<dbReference type="Gene3D" id="3.40.50.11540">
    <property type="entry name" value="NADH-ubiquinone oxidoreductase 51kDa subunit"/>
    <property type="match status" value="1"/>
</dbReference>
<dbReference type="InterPro" id="IPR017896">
    <property type="entry name" value="4Fe4S_Fe-S-bd"/>
</dbReference>
<dbReference type="FunFam" id="3.40.50.11540:FF:000001">
    <property type="entry name" value="NADH dehydrogenase [ubiquinone] flavoprotein 1, mitochondrial"/>
    <property type="match status" value="1"/>
</dbReference>
<dbReference type="CDD" id="cd02980">
    <property type="entry name" value="TRX_Fd_family"/>
    <property type="match status" value="1"/>
</dbReference>
<dbReference type="Gene3D" id="3.10.20.600">
    <property type="match status" value="1"/>
</dbReference>
<feature type="domain" description="4Fe-4S ferredoxin-type" evidence="6">
    <location>
        <begin position="590"/>
        <end position="621"/>
    </location>
</feature>
<dbReference type="SUPFAM" id="SSF54862">
    <property type="entry name" value="4Fe-4S ferredoxins"/>
    <property type="match status" value="1"/>
</dbReference>
<dbReference type="Gene3D" id="1.20.1440.230">
    <property type="entry name" value="NADH-ubiquinone oxidoreductase 51kDa subunit, iron-sulphur binding domain"/>
    <property type="match status" value="1"/>
</dbReference>
<dbReference type="SUPFAM" id="SSF52833">
    <property type="entry name" value="Thioredoxin-like"/>
    <property type="match status" value="1"/>
</dbReference>
<dbReference type="Pfam" id="PF10531">
    <property type="entry name" value="SLBB"/>
    <property type="match status" value="1"/>
</dbReference>
<dbReference type="GO" id="GO:0051539">
    <property type="term" value="F:4 iron, 4 sulfur cluster binding"/>
    <property type="evidence" value="ECO:0007669"/>
    <property type="project" value="UniProtKB-KW"/>
</dbReference>
<dbReference type="AlphaFoldDB" id="A0A8J6NXQ9"/>
<dbReference type="SUPFAM" id="SSF140490">
    <property type="entry name" value="Nqo1C-terminal domain-like"/>
    <property type="match status" value="1"/>
</dbReference>
<keyword evidence="3" id="KW-0479">Metal-binding</keyword>
<evidence type="ECO:0000313" key="8">
    <source>
        <dbReference type="Proteomes" id="UP000605201"/>
    </source>
</evidence>
<dbReference type="SMART" id="SM00928">
    <property type="entry name" value="NADH_4Fe-4S"/>
    <property type="match status" value="1"/>
</dbReference>
<organism evidence="7 8">
    <name type="scientific">Candidatus Desulfatibia vada</name>
    <dbReference type="NCBI Taxonomy" id="2841696"/>
    <lineage>
        <taxon>Bacteria</taxon>
        <taxon>Pseudomonadati</taxon>
        <taxon>Thermodesulfobacteriota</taxon>
        <taxon>Desulfobacteria</taxon>
        <taxon>Desulfobacterales</taxon>
        <taxon>Desulfobacterales incertae sedis</taxon>
        <taxon>Candidatus Desulfatibia</taxon>
    </lineage>
</organism>
<evidence type="ECO:0000313" key="7">
    <source>
        <dbReference type="EMBL" id="MBC8434563.1"/>
    </source>
</evidence>
<reference evidence="7 8" key="1">
    <citation type="submission" date="2020-08" db="EMBL/GenBank/DDBJ databases">
        <title>Bridging the membrane lipid divide: bacteria of the FCB group superphylum have the potential to synthesize archaeal ether lipids.</title>
        <authorList>
            <person name="Villanueva L."/>
            <person name="Von Meijenfeldt F.A.B."/>
            <person name="Westbye A.B."/>
            <person name="Yadav S."/>
            <person name="Hopmans E.C."/>
            <person name="Dutilh B.E."/>
            <person name="Sinninghe Damste J.S."/>
        </authorList>
    </citation>
    <scope>NUCLEOTIDE SEQUENCE [LARGE SCALE GENOMIC DNA]</scope>
    <source>
        <strain evidence="7">NIOZ-UU17</strain>
    </source>
</reference>
<dbReference type="InterPro" id="IPR017900">
    <property type="entry name" value="4Fe4S_Fe_S_CS"/>
</dbReference>
<dbReference type="InterPro" id="IPR036249">
    <property type="entry name" value="Thioredoxin-like_sf"/>
</dbReference>
<dbReference type="Gene3D" id="3.30.70.20">
    <property type="match status" value="1"/>
</dbReference>
<dbReference type="InterPro" id="IPR037225">
    <property type="entry name" value="Nuo51_FMN-bd_sf"/>
</dbReference>
<evidence type="ECO:0000256" key="5">
    <source>
        <dbReference type="ARBA" id="ARBA00023014"/>
    </source>
</evidence>
<dbReference type="PROSITE" id="PS51379">
    <property type="entry name" value="4FE4S_FER_2"/>
    <property type="match status" value="2"/>
</dbReference>